<keyword evidence="3" id="KW-1185">Reference proteome</keyword>
<evidence type="ECO:0000313" key="3">
    <source>
        <dbReference type="Proteomes" id="UP000276379"/>
    </source>
</evidence>
<evidence type="ECO:0000313" key="1">
    <source>
        <dbReference type="EMBL" id="QNT96918.1"/>
    </source>
</evidence>
<reference evidence="1 4" key="2">
    <citation type="submission" date="2020-04" db="EMBL/GenBank/DDBJ databases">
        <title>Characterization and engineering of Streptomyces griseofuscus DSM40191 as a potential heterologous host for expression of BGCs.</title>
        <authorList>
            <person name="Gren T."/>
            <person name="Whitford C.M."/>
            <person name="Mohite O.S."/>
            <person name="Joergensen T.S."/>
            <person name="Nielsen J.B."/>
            <person name="Lee S.Y."/>
            <person name="Weber T."/>
        </authorList>
    </citation>
    <scope>NUCLEOTIDE SEQUENCE [LARGE SCALE GENOMIC DNA]</scope>
    <source>
        <strain evidence="1 4">DSM 40191</strain>
    </source>
</reference>
<dbReference type="EMBL" id="CP051006">
    <property type="protein sequence ID" value="QNT96918.1"/>
    <property type="molecule type" value="Genomic_DNA"/>
</dbReference>
<dbReference type="AlphaFoldDB" id="A0A426SDJ6"/>
<dbReference type="SUPFAM" id="SSF47336">
    <property type="entry name" value="ACP-like"/>
    <property type="match status" value="1"/>
</dbReference>
<reference evidence="2 3" key="1">
    <citation type="submission" date="2017-10" db="EMBL/GenBank/DDBJ databases">
        <title>Draft genome of actinobacteria isolated from guarana (Paullinia cupana (Mart.) Ducke.</title>
        <authorList>
            <person name="Siqueira K.A."/>
            <person name="Liotti R.G."/>
            <person name="Mendes T.A."/>
            <person name="Soares M.A."/>
        </authorList>
    </citation>
    <scope>NUCLEOTIDE SEQUENCE [LARGE SCALE GENOMIC DNA]</scope>
    <source>
        <strain evidence="2 3">199</strain>
    </source>
</reference>
<proteinExistence type="predicted"/>
<evidence type="ECO:0000313" key="4">
    <source>
        <dbReference type="Proteomes" id="UP000516422"/>
    </source>
</evidence>
<sequence length="91" mass="10186">MSLNQEITRHIVDEYLPGTPPEELADSYDLLRNGVVSSLQLLRLIAWLGNHYDVPFDELDVTPDDFRSVAAIVGLIDRHRRSLGTSSIPAN</sequence>
<dbReference type="Proteomes" id="UP000276379">
    <property type="component" value="Unassembled WGS sequence"/>
</dbReference>
<dbReference type="EMBL" id="PDES01000002">
    <property type="protein sequence ID" value="RRQ88738.1"/>
    <property type="molecule type" value="Genomic_DNA"/>
</dbReference>
<evidence type="ECO:0000313" key="2">
    <source>
        <dbReference type="EMBL" id="RRQ88738.1"/>
    </source>
</evidence>
<gene>
    <name evidence="2" type="ORF">CQW44_06335</name>
    <name evidence="1" type="ORF">HEP81_06683</name>
</gene>
<dbReference type="RefSeq" id="WP_037660986.1">
    <property type="nucleotide sequence ID" value="NZ_CP051006.1"/>
</dbReference>
<organism evidence="2 3">
    <name type="scientific">Streptomyces griseofuscus</name>
    <dbReference type="NCBI Taxonomy" id="146922"/>
    <lineage>
        <taxon>Bacteria</taxon>
        <taxon>Bacillati</taxon>
        <taxon>Actinomycetota</taxon>
        <taxon>Actinomycetes</taxon>
        <taxon>Kitasatosporales</taxon>
        <taxon>Streptomycetaceae</taxon>
        <taxon>Streptomyces</taxon>
    </lineage>
</organism>
<dbReference type="KEGG" id="sgf:HEP81_06683"/>
<protein>
    <submittedName>
        <fullName evidence="2">Acyl carrier protein</fullName>
    </submittedName>
</protein>
<dbReference type="Proteomes" id="UP000516422">
    <property type="component" value="Chromosome"/>
</dbReference>
<dbReference type="InterPro" id="IPR036736">
    <property type="entry name" value="ACP-like_sf"/>
</dbReference>
<dbReference type="GeneID" id="91466207"/>
<accession>A0A426SDJ6</accession>
<name>A0A426SDJ6_9ACTN</name>
<dbReference type="Gene3D" id="1.10.1200.10">
    <property type="entry name" value="ACP-like"/>
    <property type="match status" value="1"/>
</dbReference>